<name>A0ABV4D424_9LACT</name>
<evidence type="ECO:0000313" key="2">
    <source>
        <dbReference type="Proteomes" id="UP001565283"/>
    </source>
</evidence>
<gene>
    <name evidence="1" type="ORF">AALA52_08540</name>
</gene>
<dbReference type="EMBL" id="JBCLSH010000037">
    <property type="protein sequence ID" value="MEY8444276.1"/>
    <property type="molecule type" value="Genomic_DNA"/>
</dbReference>
<dbReference type="RefSeq" id="WP_369948706.1">
    <property type="nucleotide sequence ID" value="NZ_JBCLSH010000037.1"/>
</dbReference>
<proteinExistence type="predicted"/>
<dbReference type="Proteomes" id="UP001565283">
    <property type="component" value="Unassembled WGS sequence"/>
</dbReference>
<reference evidence="1 2" key="1">
    <citation type="submission" date="2024-03" db="EMBL/GenBank/DDBJ databases">
        <title>Mouse gut bacterial collection (mGBC) of GemPharmatech.</title>
        <authorList>
            <person name="He Y."/>
            <person name="Dong L."/>
            <person name="Wu D."/>
            <person name="Gao X."/>
            <person name="Lin Z."/>
        </authorList>
    </citation>
    <scope>NUCLEOTIDE SEQUENCE [LARGE SCALE GENOMIC DNA]</scope>
    <source>
        <strain evidence="1 2">61-15</strain>
    </source>
</reference>
<protein>
    <submittedName>
        <fullName evidence="1">Uncharacterized protein</fullName>
    </submittedName>
</protein>
<comment type="caution">
    <text evidence="1">The sequence shown here is derived from an EMBL/GenBank/DDBJ whole genome shotgun (WGS) entry which is preliminary data.</text>
</comment>
<keyword evidence="2" id="KW-1185">Reference proteome</keyword>
<evidence type="ECO:0000313" key="1">
    <source>
        <dbReference type="EMBL" id="MEY8444276.1"/>
    </source>
</evidence>
<sequence length="50" mass="5892">MNTQSENVQFQATKDLLDRSERLIDKQGRDQRQEVTFYVDWDGASREDGD</sequence>
<accession>A0ABV4D424</accession>
<organism evidence="1 2">
    <name type="scientific">Lactococcus ileimucosae</name>
    <dbReference type="NCBI Taxonomy" id="2941329"/>
    <lineage>
        <taxon>Bacteria</taxon>
        <taxon>Bacillati</taxon>
        <taxon>Bacillota</taxon>
        <taxon>Bacilli</taxon>
        <taxon>Lactobacillales</taxon>
        <taxon>Streptococcaceae</taxon>
        <taxon>Lactococcus</taxon>
    </lineage>
</organism>